<dbReference type="EMBL" id="UGYV01000004">
    <property type="protein sequence ID" value="SUJ10532.1"/>
    <property type="molecule type" value="Genomic_DNA"/>
</dbReference>
<reference evidence="1 3" key="1">
    <citation type="submission" date="2018-06" db="EMBL/GenBank/DDBJ databases">
        <authorList>
            <consortium name="Pathogen Informatics"/>
            <person name="Doyle S."/>
        </authorList>
    </citation>
    <scope>NUCLEOTIDE SEQUENCE [LARGE SCALE GENOMIC DNA]</scope>
    <source>
        <strain evidence="1 3">NCTC10736</strain>
    </source>
</reference>
<protein>
    <submittedName>
        <fullName evidence="1">Uncharacterized protein</fullName>
    </submittedName>
</protein>
<gene>
    <name evidence="1" type="ORF">NCTC10736_03804</name>
    <name evidence="2" type="ORF">NCTC10736_04129</name>
</gene>
<dbReference type="Proteomes" id="UP000255061">
    <property type="component" value="Unassembled WGS sequence"/>
</dbReference>
<name>A0A380BQK5_9GAMM</name>
<sequence>MSVKTMLAVAERISKGQSVKMPAMKFSDWPLFCRCLAESRQANK</sequence>
<evidence type="ECO:0000313" key="3">
    <source>
        <dbReference type="Proteomes" id="UP000255061"/>
    </source>
</evidence>
<evidence type="ECO:0000313" key="1">
    <source>
        <dbReference type="EMBL" id="SUJ05327.1"/>
    </source>
</evidence>
<accession>A0A380BQK5</accession>
<dbReference type="RefSeq" id="WP_258866546.1">
    <property type="nucleotide sequence ID" value="NZ_UGYV01000002.1"/>
</dbReference>
<dbReference type="EMBL" id="UGYV01000002">
    <property type="protein sequence ID" value="SUJ05327.1"/>
    <property type="molecule type" value="Genomic_DNA"/>
</dbReference>
<proteinExistence type="predicted"/>
<evidence type="ECO:0000313" key="2">
    <source>
        <dbReference type="EMBL" id="SUJ10532.1"/>
    </source>
</evidence>
<organism evidence="1 3">
    <name type="scientific">Shewanella morhuae</name>
    <dbReference type="NCBI Taxonomy" id="365591"/>
    <lineage>
        <taxon>Bacteria</taxon>
        <taxon>Pseudomonadati</taxon>
        <taxon>Pseudomonadota</taxon>
        <taxon>Gammaproteobacteria</taxon>
        <taxon>Alteromonadales</taxon>
        <taxon>Shewanellaceae</taxon>
        <taxon>Shewanella</taxon>
    </lineage>
</organism>
<dbReference type="AlphaFoldDB" id="A0A380BQK5"/>